<organism evidence="1 2">
    <name type="scientific">Hymenobacter busanensis</name>
    <dbReference type="NCBI Taxonomy" id="2607656"/>
    <lineage>
        <taxon>Bacteria</taxon>
        <taxon>Pseudomonadati</taxon>
        <taxon>Bacteroidota</taxon>
        <taxon>Cytophagia</taxon>
        <taxon>Cytophagales</taxon>
        <taxon>Hymenobacteraceae</taxon>
        <taxon>Hymenobacter</taxon>
    </lineage>
</organism>
<dbReference type="AlphaFoldDB" id="A0A7L5A4M5"/>
<reference evidence="1 2" key="1">
    <citation type="submission" date="2019-09" db="EMBL/GenBank/DDBJ databases">
        <title>Genome sequence of Hymenobacter sp. M3.</title>
        <authorList>
            <person name="Srinivasan S."/>
        </authorList>
    </citation>
    <scope>NUCLEOTIDE SEQUENCE [LARGE SCALE GENOMIC DNA]</scope>
    <source>
        <strain evidence="1 2">M3</strain>
    </source>
</reference>
<dbReference type="EMBL" id="VTWU01000002">
    <property type="protein sequence ID" value="KAA9338433.1"/>
    <property type="molecule type" value="Genomic_DNA"/>
</dbReference>
<comment type="caution">
    <text evidence="1">The sequence shown here is derived from an EMBL/GenBank/DDBJ whole genome shotgun (WGS) entry which is preliminary data.</text>
</comment>
<dbReference type="Proteomes" id="UP000326380">
    <property type="component" value="Unassembled WGS sequence"/>
</dbReference>
<evidence type="ECO:0000313" key="1">
    <source>
        <dbReference type="EMBL" id="KAA9338433.1"/>
    </source>
</evidence>
<protein>
    <submittedName>
        <fullName evidence="1">Uncharacterized protein</fullName>
    </submittedName>
</protein>
<keyword evidence="2" id="KW-1185">Reference proteome</keyword>
<sequence length="198" mass="22011">MTPLTRRLSRITAGCLLGGSLVVAVLASPLGRMFDRAVSQHLDRIYARFLSTGRLDATDRVQCMLLYKTLAAGGHVVSPEGAAILTHYLAGSGTELRLSNSYIRTSPVLTAQLAGMTMGQEKRVTFKQAMDWRLSYALNPLNIRKERHRVVVSQFIVFAKDRTTHTNLNYGLGQIRIPDGLVHSLHPKPFLATCTWQY</sequence>
<proteinExistence type="predicted"/>
<evidence type="ECO:0000313" key="2">
    <source>
        <dbReference type="Proteomes" id="UP000326380"/>
    </source>
</evidence>
<gene>
    <name evidence="1" type="ORF">F0P96_06265</name>
</gene>
<dbReference type="RefSeq" id="WP_151077959.1">
    <property type="nucleotide sequence ID" value="NZ_CP047647.1"/>
</dbReference>
<accession>A0A7L5A4M5</accession>
<name>A0A7L5A4M5_9BACT</name>